<proteinExistence type="predicted"/>
<evidence type="ECO:0000313" key="2">
    <source>
        <dbReference type="Proteomes" id="UP001055091"/>
    </source>
</evidence>
<dbReference type="EMBL" id="BQNJ01000002">
    <property type="protein sequence ID" value="GKH02843.1"/>
    <property type="molecule type" value="Genomic_DNA"/>
</dbReference>
<comment type="caution">
    <text evidence="1">The sequence shown here is derived from an EMBL/GenBank/DDBJ whole genome shotgun (WGS) entry which is preliminary data.</text>
</comment>
<evidence type="ECO:0000313" key="1">
    <source>
        <dbReference type="EMBL" id="GKH02843.1"/>
    </source>
</evidence>
<dbReference type="RefSeq" id="WP_006776878.1">
    <property type="nucleotide sequence ID" value="NZ_BQNJ01000002.1"/>
</dbReference>
<sequence>MMNEAEHHGIEPEPRARPCPSAIDGMLHIYRIVSGIALIDFERSVKGELLDLAEKACQGCVLLIHFLQYYYSTLDKISLAVSC</sequence>
<dbReference type="AlphaFoldDB" id="A0AA37N4S6"/>
<accession>A0AA37N4S6</accession>
<reference evidence="1" key="1">
    <citation type="submission" date="2022-01" db="EMBL/GenBank/DDBJ databases">
        <title>Novel bile acid biosynthetic pathways are enriched in the microbiome of centenarians.</title>
        <authorList>
            <person name="Sato Y."/>
            <person name="Atarashi K."/>
            <person name="Plichta R.D."/>
            <person name="Arai Y."/>
            <person name="Sasajima S."/>
            <person name="Kearney M.S."/>
            <person name="Suda W."/>
            <person name="Takeshita K."/>
            <person name="Sasaki T."/>
            <person name="Okamoto S."/>
            <person name="Skelly N.A."/>
            <person name="Okamura Y."/>
            <person name="Vlamakis H."/>
            <person name="Li Y."/>
            <person name="Tanoue T."/>
            <person name="Takei H."/>
            <person name="Nittono H."/>
            <person name="Narushima S."/>
            <person name="Irie J."/>
            <person name="Itoh H."/>
            <person name="Moriya K."/>
            <person name="Sugiura Y."/>
            <person name="Suematsu M."/>
            <person name="Moritoki N."/>
            <person name="Shibata S."/>
            <person name="Littman R.D."/>
            <person name="Fischbach A.M."/>
            <person name="Uwamino Y."/>
            <person name="Inoue T."/>
            <person name="Honda A."/>
            <person name="Hattori M."/>
            <person name="Murai T."/>
            <person name="Xavier J.R."/>
            <person name="Hirose N."/>
            <person name="Honda K."/>
        </authorList>
    </citation>
    <scope>NUCLEOTIDE SEQUENCE</scope>
    <source>
        <strain evidence="1">CE91-St55</strain>
    </source>
</reference>
<dbReference type="Proteomes" id="UP001055091">
    <property type="component" value="Unassembled WGS sequence"/>
</dbReference>
<gene>
    <name evidence="1" type="ORF">CE91St55_48240</name>
</gene>
<dbReference type="GeneID" id="93149034"/>
<name>A0AA37N4S6_9FIRM</name>
<protein>
    <submittedName>
        <fullName evidence="1">Uncharacterized protein</fullName>
    </submittedName>
</protein>
<organism evidence="1 2">
    <name type="scientific">Hungatella hathewayi</name>
    <dbReference type="NCBI Taxonomy" id="154046"/>
    <lineage>
        <taxon>Bacteria</taxon>
        <taxon>Bacillati</taxon>
        <taxon>Bacillota</taxon>
        <taxon>Clostridia</taxon>
        <taxon>Lachnospirales</taxon>
        <taxon>Lachnospiraceae</taxon>
        <taxon>Hungatella</taxon>
    </lineage>
</organism>